<dbReference type="Proteomes" id="UP000223018">
    <property type="component" value="Segment"/>
</dbReference>
<dbReference type="GeneID" id="54977369"/>
<sequence>MSERWLFDASTSQWSAVGRTHRAMSEAGLDVLMDYSPCPGKTLVRVIEADGGRLLVSREFTEDEIFSCEQWCLQQLNDYRSWK</sequence>
<proteinExistence type="predicted"/>
<protein>
    <submittedName>
        <fullName evidence="1">Uncharacterized protein</fullName>
    </submittedName>
</protein>
<keyword evidence="2" id="KW-1185">Reference proteome</keyword>
<dbReference type="KEGG" id="vg:54977369"/>
<reference evidence="2" key="1">
    <citation type="submission" date="2017-10" db="EMBL/GenBank/DDBJ databases">
        <title>Complete genome sequence of lytic bacteriophage ZG49.</title>
        <authorList>
            <person name="Sun Y."/>
            <person name="Guo Z."/>
            <person name="Hao Y."/>
            <person name="Shi H."/>
            <person name="Li J."/>
        </authorList>
    </citation>
    <scope>NUCLEOTIDE SEQUENCE [LARGE SCALE GENOMIC DNA]</scope>
</reference>
<dbReference type="RefSeq" id="YP_009787264.1">
    <property type="nucleotide sequence ID" value="NC_047777.1"/>
</dbReference>
<evidence type="ECO:0000313" key="2">
    <source>
        <dbReference type="Proteomes" id="UP000223018"/>
    </source>
</evidence>
<dbReference type="EMBL" id="KX669227">
    <property type="protein sequence ID" value="ATJ04768.1"/>
    <property type="molecule type" value="Genomic_DNA"/>
</dbReference>
<organism evidence="1 2">
    <name type="scientific">Escherichia phage ZG49</name>
    <dbReference type="NCBI Taxonomy" id="1897641"/>
    <lineage>
        <taxon>Viruses</taxon>
        <taxon>Duplodnaviria</taxon>
        <taxon>Heunggongvirae</taxon>
        <taxon>Uroviricota</taxon>
        <taxon>Caudoviricetes</taxon>
        <taxon>Autographivirales</taxon>
        <taxon>Autotranscriptaviridae</taxon>
        <taxon>Studiervirinae</taxon>
        <taxon>Kayfunavirus</taxon>
        <taxon>Kayfunavirus ZG49</taxon>
    </lineage>
</organism>
<accession>A0A291NX34</accession>
<name>A0A291NX34_9CAUD</name>
<evidence type="ECO:0000313" key="1">
    <source>
        <dbReference type="EMBL" id="ATJ04768.1"/>
    </source>
</evidence>